<dbReference type="CDD" id="cd04301">
    <property type="entry name" value="NAT_SF"/>
    <property type="match status" value="1"/>
</dbReference>
<dbReference type="AlphaFoldDB" id="A0A258HDC3"/>
<keyword evidence="2" id="KW-0012">Acyltransferase</keyword>
<dbReference type="PROSITE" id="PS51186">
    <property type="entry name" value="GNAT"/>
    <property type="match status" value="1"/>
</dbReference>
<dbReference type="InterPro" id="IPR050832">
    <property type="entry name" value="Bact_Acetyltransf"/>
</dbReference>
<gene>
    <name evidence="4" type="ORF">B7Y86_15555</name>
</gene>
<sequence>MPESSHRIATEADIPALVGLMDLAISGPLAAFLTTDQIAASRVLMGLDSQIIADRTYFIVEVEGVPAGCGGWSRRITTYGGDHTPGRVPEPLTPGVDAARVRAMYTHPDFLRRGIGRMILDLCEAAARAEGYDRVELVATMGGEPLYLSAGYREIERFEDDRGGVPVPLVRMGKSILSVHPGEGRDPDGKHRAGQS</sequence>
<reference evidence="4 5" key="1">
    <citation type="submission" date="2017-03" db="EMBL/GenBank/DDBJ databases">
        <title>Lifting the veil on microbial sulfur biogeochemistry in mining wastewaters.</title>
        <authorList>
            <person name="Kantor R.S."/>
            <person name="Colenbrander Nelson T."/>
            <person name="Marshall S."/>
            <person name="Bennett D."/>
            <person name="Apte S."/>
            <person name="Camacho D."/>
            <person name="Thomas B.C."/>
            <person name="Warren L.A."/>
            <person name="Banfield J.F."/>
        </authorList>
    </citation>
    <scope>NUCLEOTIDE SEQUENCE [LARGE SCALE GENOMIC DNA]</scope>
    <source>
        <strain evidence="4">32-68-21</strain>
    </source>
</reference>
<proteinExistence type="predicted"/>
<evidence type="ECO:0000256" key="2">
    <source>
        <dbReference type="ARBA" id="ARBA00023315"/>
    </source>
</evidence>
<dbReference type="Pfam" id="PF13508">
    <property type="entry name" value="Acetyltransf_7"/>
    <property type="match status" value="1"/>
</dbReference>
<evidence type="ECO:0000313" key="5">
    <source>
        <dbReference type="Proteomes" id="UP000216147"/>
    </source>
</evidence>
<evidence type="ECO:0000313" key="4">
    <source>
        <dbReference type="EMBL" id="OYX54739.1"/>
    </source>
</evidence>
<dbReference type="InterPro" id="IPR016181">
    <property type="entry name" value="Acyl_CoA_acyltransferase"/>
</dbReference>
<evidence type="ECO:0000256" key="1">
    <source>
        <dbReference type="ARBA" id="ARBA00022679"/>
    </source>
</evidence>
<dbReference type="GO" id="GO:0016747">
    <property type="term" value="F:acyltransferase activity, transferring groups other than amino-acyl groups"/>
    <property type="evidence" value="ECO:0007669"/>
    <property type="project" value="InterPro"/>
</dbReference>
<dbReference type="Proteomes" id="UP000216147">
    <property type="component" value="Unassembled WGS sequence"/>
</dbReference>
<organism evidence="4 5">
    <name type="scientific">Brevundimonas subvibrioides</name>
    <dbReference type="NCBI Taxonomy" id="74313"/>
    <lineage>
        <taxon>Bacteria</taxon>
        <taxon>Pseudomonadati</taxon>
        <taxon>Pseudomonadota</taxon>
        <taxon>Alphaproteobacteria</taxon>
        <taxon>Caulobacterales</taxon>
        <taxon>Caulobacteraceae</taxon>
        <taxon>Brevundimonas</taxon>
    </lineage>
</organism>
<dbReference type="PANTHER" id="PTHR43877">
    <property type="entry name" value="AMINOALKYLPHOSPHONATE N-ACETYLTRANSFERASE-RELATED-RELATED"/>
    <property type="match status" value="1"/>
</dbReference>
<accession>A0A258HDC3</accession>
<dbReference type="InterPro" id="IPR000182">
    <property type="entry name" value="GNAT_dom"/>
</dbReference>
<dbReference type="PANTHER" id="PTHR43877:SF1">
    <property type="entry name" value="ACETYLTRANSFERASE"/>
    <property type="match status" value="1"/>
</dbReference>
<dbReference type="Gene3D" id="3.40.630.30">
    <property type="match status" value="1"/>
</dbReference>
<evidence type="ECO:0000259" key="3">
    <source>
        <dbReference type="PROSITE" id="PS51186"/>
    </source>
</evidence>
<keyword evidence="1 4" id="KW-0808">Transferase</keyword>
<protein>
    <submittedName>
        <fullName evidence="4">GNAT family N-acetyltransferase</fullName>
    </submittedName>
</protein>
<dbReference type="EMBL" id="NCEQ01000021">
    <property type="protein sequence ID" value="OYX54739.1"/>
    <property type="molecule type" value="Genomic_DNA"/>
</dbReference>
<name>A0A258HDC3_9CAUL</name>
<feature type="domain" description="N-acetyltransferase" evidence="3">
    <location>
        <begin position="4"/>
        <end position="177"/>
    </location>
</feature>
<dbReference type="SUPFAM" id="SSF55729">
    <property type="entry name" value="Acyl-CoA N-acyltransferases (Nat)"/>
    <property type="match status" value="1"/>
</dbReference>
<comment type="caution">
    <text evidence="4">The sequence shown here is derived from an EMBL/GenBank/DDBJ whole genome shotgun (WGS) entry which is preliminary data.</text>
</comment>